<evidence type="ECO:0000256" key="2">
    <source>
        <dbReference type="ARBA" id="ARBA00022737"/>
    </source>
</evidence>
<accession>A0A1R0GYK2</accession>
<sequence>MLENSSTRGINSPQITNSSPIPLNQLIKSSYGSPFLNNPNFRIVGTRLESLNSYSKSDKDRNLSGFFSDKYKFLNDFQSPEFQNSTEIETEVLIDQVVKQDRFYNIYAKSSHSDLANSNYKNNESHYKENIKKISFKKSRNTMNHSVTSKPFSIYPQENMNLDCILPYEIYSWSSFSANYFPHNIICSKPTEQESRWSTSANDNRQFITLRLERPALIPHVCNLREFKVFSGMSPDKMVEVLHSGLRNDDKDEIITIKQSFNGVYLPTQESQLFSVFNELQHSTGISFESPVLKNVFNSLIKNPDYSEVESLIMSAYSLDLFQPATLKIPYSTTWEPIPVSDNQYEFPIGRGGHQMCIDDDSGKIYLFGGWDGKRNLADLWSYEIVKNCWKCISSNTLIDGGPDGRSLHSMCLDTVSNHLYITGKFIDHEYRDSSSFDNELFRYDINLNRWEIISLDTANDGGPKLLYDSQMVFDPLYGKIYIYGGKILSRNSSESGAFFGGLYSFGISTGKWTQLRPDFKIHDHEFQIQSRVFHSMTIDSKSQRLFILSGQKDLKNLGDFLVYDIKSNTFFEKTKDYASKYTPKDFTKGHLFQQKPIPLCNVNPAGGNQFEVGYQFGNNNYNSYIKNISIRSSLQWYVKNGYHIPESFYDSPPNPQSAKGLLEGINCSKTKDTGNNGLNNSIRSIRATFDSKRKEIYVITGHFYNDTISNQPLLPLDMDMVSEEIVPSINSHHVFEEHDITYLNYNPKFDDEFVRVHPNSEFQNIDRISKRDSKSVHDEVLNTVLTYKLDQDEWQENYNSKCFTISRDDFDQNILSLNIKPEFGNQNTDTNIQSKSKYFYKYHVYPENLNSANILGSNGTHFKAPGKIHTFPTPRYAMSVVYSENLSTHFMFGGNPNTNESKTSNLESSVTSGDNRLDTELRLNDFWKMRLPRPNQAIVLREAIYLIRQAKFKELSIDFHSRKQNLGKDNSFQESLAISTDITRKYGATKIEDRVIDNLKKEMDQEIIRDEENISINNPNPLRLEEPFSDFSSSEIKYKSKAKNQYKNPNLETVISGPFSDPRSTQIDGEIDLVKEEDEFSFQKDGSYVNGKYFIQLMDFFHRFLIILLQIIFIALPVESDHMPTESKCLEYLHTMILPLVDFDCEYESKRYKELTVYLFTCKDFEDYDHSYITSAFKRPLNFPYPQNLCRKKSTEIDQDNTRDKKISIRLDLINDLENLLCSDKFHNDLRFHHF</sequence>
<keyword evidence="2" id="KW-0677">Repeat</keyword>
<evidence type="ECO:0000313" key="6">
    <source>
        <dbReference type="Proteomes" id="UP000187455"/>
    </source>
</evidence>
<organism evidence="5 6">
    <name type="scientific">Smittium mucronatum</name>
    <dbReference type="NCBI Taxonomy" id="133383"/>
    <lineage>
        <taxon>Eukaryota</taxon>
        <taxon>Fungi</taxon>
        <taxon>Fungi incertae sedis</taxon>
        <taxon>Zoopagomycota</taxon>
        <taxon>Kickxellomycotina</taxon>
        <taxon>Harpellomycetes</taxon>
        <taxon>Harpellales</taxon>
        <taxon>Legeriomycetaceae</taxon>
        <taxon>Smittium</taxon>
    </lineage>
</organism>
<protein>
    <submittedName>
        <fullName evidence="5">Muskelin</fullName>
    </submittedName>
</protein>
<dbReference type="GO" id="GO:0005737">
    <property type="term" value="C:cytoplasm"/>
    <property type="evidence" value="ECO:0007669"/>
    <property type="project" value="TreeGrafter"/>
</dbReference>
<gene>
    <name evidence="5" type="ORF">AYI68_g3922</name>
</gene>
<dbReference type="PANTHER" id="PTHR15526">
    <property type="entry name" value="MUSKELIN"/>
    <property type="match status" value="1"/>
</dbReference>
<evidence type="ECO:0000259" key="3">
    <source>
        <dbReference type="Pfam" id="PF06588"/>
    </source>
</evidence>
<dbReference type="AlphaFoldDB" id="A0A1R0GYK2"/>
<keyword evidence="1" id="KW-0880">Kelch repeat</keyword>
<dbReference type="Proteomes" id="UP000187455">
    <property type="component" value="Unassembled WGS sequence"/>
</dbReference>
<dbReference type="InterPro" id="IPR056737">
    <property type="entry name" value="Beta-prop_ATRN-MKLN-like"/>
</dbReference>
<dbReference type="InterPro" id="IPR010565">
    <property type="entry name" value="Muskelin_N"/>
</dbReference>
<keyword evidence="6" id="KW-1185">Reference proteome</keyword>
<name>A0A1R0GYK2_9FUNG</name>
<dbReference type="Pfam" id="PF24981">
    <property type="entry name" value="Beta-prop_ATRN-LZTR1"/>
    <property type="match status" value="1"/>
</dbReference>
<comment type="caution">
    <text evidence="5">The sequence shown here is derived from an EMBL/GenBank/DDBJ whole genome shotgun (WGS) entry which is preliminary data.</text>
</comment>
<dbReference type="InterPro" id="IPR015915">
    <property type="entry name" value="Kelch-typ_b-propeller"/>
</dbReference>
<dbReference type="Pfam" id="PF06588">
    <property type="entry name" value="Muskelin_N"/>
    <property type="match status" value="1"/>
</dbReference>
<dbReference type="OrthoDB" id="10052615at2759"/>
<evidence type="ECO:0000259" key="4">
    <source>
        <dbReference type="Pfam" id="PF24981"/>
    </source>
</evidence>
<dbReference type="PANTHER" id="PTHR15526:SF5">
    <property type="entry name" value="MUSKELIN"/>
    <property type="match status" value="1"/>
</dbReference>
<proteinExistence type="predicted"/>
<feature type="domain" description="Attractin/MKLN-like beta-propeller" evidence="4">
    <location>
        <begin position="333"/>
        <end position="576"/>
    </location>
</feature>
<dbReference type="SUPFAM" id="SSF117281">
    <property type="entry name" value="Kelch motif"/>
    <property type="match status" value="1"/>
</dbReference>
<dbReference type="Gene3D" id="2.120.10.80">
    <property type="entry name" value="Kelch-type beta propeller"/>
    <property type="match status" value="1"/>
</dbReference>
<dbReference type="STRING" id="133383.A0A1R0GYK2"/>
<feature type="domain" description="Muskelin N-terminal" evidence="3">
    <location>
        <begin position="166"/>
        <end position="259"/>
    </location>
</feature>
<evidence type="ECO:0000313" key="5">
    <source>
        <dbReference type="EMBL" id="OLY81966.1"/>
    </source>
</evidence>
<dbReference type="EMBL" id="LSSL01002042">
    <property type="protein sequence ID" value="OLY81966.1"/>
    <property type="molecule type" value="Genomic_DNA"/>
</dbReference>
<dbReference type="Gene3D" id="2.60.120.260">
    <property type="entry name" value="Galactose-binding domain-like"/>
    <property type="match status" value="1"/>
</dbReference>
<dbReference type="InterPro" id="IPR052456">
    <property type="entry name" value="CTLH_complex_component"/>
</dbReference>
<reference evidence="5 6" key="1">
    <citation type="journal article" date="2016" name="Mol. Biol. Evol.">
        <title>Genome-Wide Survey of Gut Fungi (Harpellales) Reveals the First Horizontally Transferred Ubiquitin Gene from a Mosquito Host.</title>
        <authorList>
            <person name="Wang Y."/>
            <person name="White M.M."/>
            <person name="Kvist S."/>
            <person name="Moncalvo J.M."/>
        </authorList>
    </citation>
    <scope>NUCLEOTIDE SEQUENCE [LARGE SCALE GENOMIC DNA]</scope>
    <source>
        <strain evidence="5 6">ALG-7-W6</strain>
    </source>
</reference>
<evidence type="ECO:0000256" key="1">
    <source>
        <dbReference type="ARBA" id="ARBA00022441"/>
    </source>
</evidence>